<proteinExistence type="predicted"/>
<dbReference type="InterPro" id="IPR050855">
    <property type="entry name" value="NDM-1-like"/>
</dbReference>
<organism evidence="2 3">
    <name type="scientific">Calditerricola satsumensis</name>
    <dbReference type="NCBI Taxonomy" id="373054"/>
    <lineage>
        <taxon>Bacteria</taxon>
        <taxon>Bacillati</taxon>
        <taxon>Bacillota</taxon>
        <taxon>Bacilli</taxon>
        <taxon>Bacillales</taxon>
        <taxon>Bacillaceae</taxon>
        <taxon>Calditerricola</taxon>
    </lineage>
</organism>
<accession>A0A8J3FDP2</accession>
<dbReference type="RefSeq" id="WP_054669379.1">
    <property type="nucleotide sequence ID" value="NZ_BMOF01000044.1"/>
</dbReference>
<gene>
    <name evidence="2" type="ORF">GCM10007043_18990</name>
</gene>
<name>A0A8J3FDP2_9BACI</name>
<dbReference type="Proteomes" id="UP000637720">
    <property type="component" value="Unassembled WGS sequence"/>
</dbReference>
<dbReference type="PANTHER" id="PTHR42951">
    <property type="entry name" value="METALLO-BETA-LACTAMASE DOMAIN-CONTAINING"/>
    <property type="match status" value="1"/>
</dbReference>
<dbReference type="AlphaFoldDB" id="A0A8J3FDP2"/>
<dbReference type="InterPro" id="IPR001279">
    <property type="entry name" value="Metallo-B-lactamas"/>
</dbReference>
<reference evidence="2" key="1">
    <citation type="journal article" date="2014" name="Int. J. Syst. Evol. Microbiol.">
        <title>Complete genome sequence of Corynebacterium casei LMG S-19264T (=DSM 44701T), isolated from a smear-ripened cheese.</title>
        <authorList>
            <consortium name="US DOE Joint Genome Institute (JGI-PGF)"/>
            <person name="Walter F."/>
            <person name="Albersmeier A."/>
            <person name="Kalinowski J."/>
            <person name="Ruckert C."/>
        </authorList>
    </citation>
    <scope>NUCLEOTIDE SEQUENCE</scope>
    <source>
        <strain evidence="2">JCM 14719</strain>
    </source>
</reference>
<comment type="caution">
    <text evidence="2">The sequence shown here is derived from an EMBL/GenBank/DDBJ whole genome shotgun (WGS) entry which is preliminary data.</text>
</comment>
<feature type="domain" description="Metallo-beta-lactamase" evidence="1">
    <location>
        <begin position="28"/>
        <end position="233"/>
    </location>
</feature>
<dbReference type="InterPro" id="IPR037482">
    <property type="entry name" value="ST1585_MBL-fold"/>
</dbReference>
<reference evidence="2" key="2">
    <citation type="submission" date="2020-09" db="EMBL/GenBank/DDBJ databases">
        <authorList>
            <person name="Sun Q."/>
            <person name="Ohkuma M."/>
        </authorList>
    </citation>
    <scope>NUCLEOTIDE SEQUENCE</scope>
    <source>
        <strain evidence="2">JCM 14719</strain>
    </source>
</reference>
<keyword evidence="3" id="KW-1185">Reference proteome</keyword>
<evidence type="ECO:0000313" key="3">
    <source>
        <dbReference type="Proteomes" id="UP000637720"/>
    </source>
</evidence>
<dbReference type="PANTHER" id="PTHR42951:SF22">
    <property type="entry name" value="METALLO BETA-LACTAMASE SUPERFAMILY LIPOPROTEIN"/>
    <property type="match status" value="1"/>
</dbReference>
<dbReference type="SUPFAM" id="SSF56281">
    <property type="entry name" value="Metallo-hydrolase/oxidoreductase"/>
    <property type="match status" value="1"/>
</dbReference>
<evidence type="ECO:0000259" key="1">
    <source>
        <dbReference type="SMART" id="SM00849"/>
    </source>
</evidence>
<dbReference type="InterPro" id="IPR036866">
    <property type="entry name" value="RibonucZ/Hydroxyglut_hydro"/>
</dbReference>
<dbReference type="CDD" id="cd07726">
    <property type="entry name" value="ST1585-like_MBL-fold"/>
    <property type="match status" value="1"/>
</dbReference>
<dbReference type="EMBL" id="BMOF01000044">
    <property type="protein sequence ID" value="GGK05197.1"/>
    <property type="molecule type" value="Genomic_DNA"/>
</dbReference>
<dbReference type="SMART" id="SM00849">
    <property type="entry name" value="Lactamase_B"/>
    <property type="match status" value="1"/>
</dbReference>
<sequence>MAEEALDLVDLGQGVWQVDLHYMGRRQYGAGYMLEAGDEYAIVDPGPSSSAWVWDAFFAQTGIPREKVAYVLVTHIHLDHAGGAGLLLRSLPRAKVVVHPKGAKHLVDPSKLVASAREVFGAAFDRLFDPVLPVDPERVMVAEDGFVLHLGGVRPLRFLDSPGHAYHHYAIHDEAERGLFCGDASSLSYPVFRRYGVELCFPSSSPTHFDPAAFAATQKRFAALGVDRAYVAHFGLCEQPERMFARTAELVWTYVDLAREVREAGGGWEALKTRLWDFFRDELAVQGVPRDAEEHAVLELDMELNAKGLMVYLDKQAQA</sequence>
<dbReference type="Pfam" id="PF00753">
    <property type="entry name" value="Lactamase_B"/>
    <property type="match status" value="1"/>
</dbReference>
<evidence type="ECO:0000313" key="2">
    <source>
        <dbReference type="EMBL" id="GGK05197.1"/>
    </source>
</evidence>
<dbReference type="Gene3D" id="3.60.15.10">
    <property type="entry name" value="Ribonuclease Z/Hydroxyacylglutathione hydrolase-like"/>
    <property type="match status" value="1"/>
</dbReference>
<protein>
    <submittedName>
        <fullName evidence="2">MBL fold metallo-hydrolase</fullName>
    </submittedName>
</protein>